<organism evidence="7">
    <name type="scientific">Euglena gracilis</name>
    <dbReference type="NCBI Taxonomy" id="3039"/>
    <lineage>
        <taxon>Eukaryota</taxon>
        <taxon>Discoba</taxon>
        <taxon>Euglenozoa</taxon>
        <taxon>Euglenida</taxon>
        <taxon>Spirocuta</taxon>
        <taxon>Euglenophyceae</taxon>
        <taxon>Euglenales</taxon>
        <taxon>Euglenaceae</taxon>
        <taxon>Euglena</taxon>
    </lineage>
</organism>
<dbReference type="HAMAP" id="MF_01341">
    <property type="entry name" value="Ribosomal_uL15"/>
    <property type="match status" value="1"/>
</dbReference>
<dbReference type="GO" id="GO:0006412">
    <property type="term" value="P:translation"/>
    <property type="evidence" value="ECO:0007669"/>
    <property type="project" value="InterPro"/>
</dbReference>
<feature type="domain" description="Large ribosomal subunit protein uL15/eL18" evidence="6">
    <location>
        <begin position="81"/>
        <end position="148"/>
    </location>
</feature>
<dbReference type="Gene3D" id="3.100.10.10">
    <property type="match status" value="1"/>
</dbReference>
<dbReference type="SUPFAM" id="SSF52080">
    <property type="entry name" value="Ribosomal proteins L15p and L18e"/>
    <property type="match status" value="1"/>
</dbReference>
<dbReference type="InterPro" id="IPR030878">
    <property type="entry name" value="Ribosomal_uL15"/>
</dbReference>
<evidence type="ECO:0000256" key="5">
    <source>
        <dbReference type="SAM" id="MobiDB-lite"/>
    </source>
</evidence>
<evidence type="ECO:0000256" key="1">
    <source>
        <dbReference type="ARBA" id="ARBA00007320"/>
    </source>
</evidence>
<reference evidence="7" key="1">
    <citation type="submission" date="2020-06" db="EMBL/GenBank/DDBJ databases">
        <title>Cryo-EM structure of the highly atypical cytoplasmic ribosome of Euglena gracilis.</title>
        <authorList>
            <person name="Matzov D."/>
            <person name="Taoka M."/>
            <person name="Nobe Y."/>
            <person name="Yamauchi Y."/>
            <person name="Halfon Y."/>
            <person name="Asis N."/>
            <person name="Zimermann E."/>
            <person name="Rozenberg H."/>
            <person name="Bashan A."/>
            <person name="Bushan S."/>
            <person name="Isobe T."/>
            <person name="Gray M.W."/>
            <person name="Yonath A."/>
            <person name="Shalev-Benami M."/>
        </authorList>
    </citation>
    <scope>NUCLEOTIDE SEQUENCE</scope>
    <source>
        <strain evidence="7">Z</strain>
    </source>
</reference>
<dbReference type="PROSITE" id="PS00475">
    <property type="entry name" value="RIBOSOMAL_L15"/>
    <property type="match status" value="1"/>
</dbReference>
<keyword evidence="2 4" id="KW-0689">Ribosomal protein</keyword>
<proteinExistence type="evidence at transcript level"/>
<dbReference type="InterPro" id="IPR036227">
    <property type="entry name" value="Ribosomal_uL15/eL18_sf"/>
</dbReference>
<dbReference type="InterPro" id="IPR021131">
    <property type="entry name" value="Ribosomal_uL15/eL18"/>
</dbReference>
<evidence type="ECO:0000256" key="3">
    <source>
        <dbReference type="ARBA" id="ARBA00023274"/>
    </source>
</evidence>
<comment type="similarity">
    <text evidence="1 4">Belongs to the universal ribosomal protein uL15 family.</text>
</comment>
<name>A0A7L5NXZ9_EUGGR</name>
<evidence type="ECO:0000256" key="2">
    <source>
        <dbReference type="ARBA" id="ARBA00022980"/>
    </source>
</evidence>
<dbReference type="Pfam" id="PF00828">
    <property type="entry name" value="Ribosomal_L27A"/>
    <property type="match status" value="1"/>
</dbReference>
<dbReference type="GO" id="GO:0022625">
    <property type="term" value="C:cytosolic large ribosomal subunit"/>
    <property type="evidence" value="ECO:0007669"/>
    <property type="project" value="TreeGrafter"/>
</dbReference>
<dbReference type="PANTHER" id="PTHR11721">
    <property type="entry name" value="60S RIBOSOMAL PROTEIN L27A"/>
    <property type="match status" value="1"/>
</dbReference>
<dbReference type="GO" id="GO:0003735">
    <property type="term" value="F:structural constituent of ribosome"/>
    <property type="evidence" value="ECO:0007669"/>
    <property type="project" value="InterPro"/>
</dbReference>
<dbReference type="InterPro" id="IPR001196">
    <property type="entry name" value="Ribosomal_uL15_CS"/>
</dbReference>
<dbReference type="EMBL" id="MT583877">
    <property type="protein sequence ID" value="QLA09608.1"/>
    <property type="molecule type" value="mRNA"/>
</dbReference>
<keyword evidence="3 4" id="KW-0687">Ribonucleoprotein</keyword>
<sequence>MTYRERKNKGQHQKTRKLRGHVSHGHGRVGKHRKHASGRGNAGGQHHHRIWMDKYHPGYFGKVGIRRFHYRLNPRFCPTTSISRLLRLVPKEQLEACKGKEELPVVNLLQHGYFKLLGTGRLSQGVIVKARSFSQGAERKIKKAGGACILVA</sequence>
<accession>A0A7L5NXZ9</accession>
<dbReference type="AlphaFoldDB" id="A0A7L5NXZ9"/>
<feature type="region of interest" description="Disordered" evidence="5">
    <location>
        <begin position="1"/>
        <end position="46"/>
    </location>
</feature>
<protein>
    <submittedName>
        <fullName evidence="7">60S large subunit ribosomal protein uL15 variant 1</fullName>
    </submittedName>
</protein>
<evidence type="ECO:0000259" key="6">
    <source>
        <dbReference type="Pfam" id="PF00828"/>
    </source>
</evidence>
<dbReference type="PANTHER" id="PTHR11721:SF3">
    <property type="entry name" value="LARGE RIBOSOMAL SUBUNIT PROTEIN UL15"/>
    <property type="match status" value="1"/>
</dbReference>
<evidence type="ECO:0000313" key="7">
    <source>
        <dbReference type="EMBL" id="QLA09608.1"/>
    </source>
</evidence>
<feature type="compositionally biased region" description="Basic residues" evidence="5">
    <location>
        <begin position="1"/>
        <end position="37"/>
    </location>
</feature>
<evidence type="ECO:0000256" key="4">
    <source>
        <dbReference type="RuleBase" id="RU003888"/>
    </source>
</evidence>